<dbReference type="Gene3D" id="1.25.40.10">
    <property type="entry name" value="Tetratricopeptide repeat domain"/>
    <property type="match status" value="1"/>
</dbReference>
<dbReference type="Gene3D" id="3.80.10.10">
    <property type="entry name" value="Ribonuclease Inhibitor"/>
    <property type="match status" value="2"/>
</dbReference>
<dbReference type="SUPFAM" id="SSF48452">
    <property type="entry name" value="TPR-like"/>
    <property type="match status" value="1"/>
</dbReference>
<organism evidence="2">
    <name type="scientific">Aureoumbra lagunensis</name>
    <dbReference type="NCBI Taxonomy" id="44058"/>
    <lineage>
        <taxon>Eukaryota</taxon>
        <taxon>Sar</taxon>
        <taxon>Stramenopiles</taxon>
        <taxon>Ochrophyta</taxon>
        <taxon>Pelagophyceae</taxon>
        <taxon>Pelagomonadales</taxon>
        <taxon>Aureoumbra</taxon>
    </lineage>
</organism>
<feature type="region of interest" description="Disordered" evidence="1">
    <location>
        <begin position="469"/>
        <end position="491"/>
    </location>
</feature>
<dbReference type="EMBL" id="HBIJ01017037">
    <property type="protein sequence ID" value="CAE0370566.1"/>
    <property type="molecule type" value="Transcribed_RNA"/>
</dbReference>
<dbReference type="InterPro" id="IPR011990">
    <property type="entry name" value="TPR-like_helical_dom_sf"/>
</dbReference>
<dbReference type="InterPro" id="IPR032675">
    <property type="entry name" value="LRR_dom_sf"/>
</dbReference>
<name>A0A7S3JZW8_9STRA</name>
<gene>
    <name evidence="2" type="ORF">ALAG00032_LOCUS11345</name>
</gene>
<reference evidence="2" key="1">
    <citation type="submission" date="2021-01" db="EMBL/GenBank/DDBJ databases">
        <authorList>
            <person name="Corre E."/>
            <person name="Pelletier E."/>
            <person name="Niang G."/>
            <person name="Scheremetjew M."/>
            <person name="Finn R."/>
            <person name="Kale V."/>
            <person name="Holt S."/>
            <person name="Cochrane G."/>
            <person name="Meng A."/>
            <person name="Brown T."/>
            <person name="Cohen L."/>
        </authorList>
    </citation>
    <scope>NUCLEOTIDE SEQUENCE</scope>
    <source>
        <strain evidence="2">CCMP1510</strain>
    </source>
</reference>
<feature type="compositionally biased region" description="Polar residues" evidence="1">
    <location>
        <begin position="469"/>
        <end position="488"/>
    </location>
</feature>
<evidence type="ECO:0000313" key="2">
    <source>
        <dbReference type="EMBL" id="CAE0370566.1"/>
    </source>
</evidence>
<dbReference type="SUPFAM" id="SSF52047">
    <property type="entry name" value="RNI-like"/>
    <property type="match status" value="1"/>
</dbReference>
<evidence type="ECO:0000256" key="1">
    <source>
        <dbReference type="SAM" id="MobiDB-lite"/>
    </source>
</evidence>
<protein>
    <submittedName>
        <fullName evidence="2">Uncharacterized protein</fullName>
    </submittedName>
</protein>
<sequence length="892" mass="100754">MDEKKASIKQSELEARLEHSLKKMEETIKIAEKCGLELQEIANRKTFDVHAWLHAYVRTADALARHVTGEIRGKCETKFKYEDRLVRSDYYNAKKRYSGEAEDDATEALRRLKRKQHFEIRLDALCARRQSVHEIMRSVEKALPDNCKLMNRDFPSETLLYKNTEIKRVHLNTGSCQKKAFLEQKRRLKKRKPEESSIETLKRVVGILPERLEEANNQFQSEINHQEEEPSFKEISNDDADADALYELEQRGEYGEQSLKLARKRLKRALQEDEFFTADDVCHRRRALGRNLRMLQQFGAAVQELDAALRTALNQHLAPVELERCYVDRGLLYLDRGRGQYDAALALRDFEESKQISSQHNLRDALARSCYNCGLARLALETRDDAKRAKVEFETALSLFQQIAQAPANQNEDVDLATEFIAHSQARLQEIATTQVINVPQTVSHQRTASSFKEAAPSLQFQTISHRQFKPSSSQRQTIDTPSTNQNLAKKRRRIKQKKTIAFADLKFWDYEEENDALFPPIKKDAALSLIVHAAINDDEMNLILQTHIQVERLRCIDCRLQQIPILKNLVALTLRRCGLTLMALATDGQVLPSLKELDLSSNPLALDVSNTTGLQRLVTSRLRSLDLSDCCSDGCPEVSTAIFDSVRSTVILERLCLAANVFAAADWSRLFSVLPAPSELLDLRYAGVSDNMTTDGDALGTLVASASVVRMGFAQLLASAPQRVRFSASLRLDIRAIAYTPAVQRILCDHAPVLQALDISDNVHISLTNMNTLRALRARRCALSALDVLGIIHSIPSLRLLDVADNIVESSVAAGDKWLDDAVLRLRFLDLSDSNLIAPEDASKLVQAWLSPNTSSATKRKRLAFLKDTTFRLCEDQQTDDDCTFSADILL</sequence>
<accession>A0A7S3JZW8</accession>
<proteinExistence type="predicted"/>
<dbReference type="AlphaFoldDB" id="A0A7S3JZW8"/>